<comment type="caution">
    <text evidence="10">The sequence shown here is derived from an EMBL/GenBank/DDBJ whole genome shotgun (WGS) entry which is preliminary data.</text>
</comment>
<keyword evidence="2 7" id="KW-0808">Transferase</keyword>
<sequence length="183" mass="20233">MAILSDHLGLGLAARLFHYAFAVWVSVQFLYNFAMTQWTEPGSSRLAKPVFEVTGQFELDCSLGERASAEAKPMQLMYAPNYCERCQYWKPPRSHHCSICAKCVLRMDHHCPFTGNCIGIRNHGFFVLFWFFATVAALSSFHYFQAAATGAPPPPPPPPATSKGGSATMAGFRRGARGSHRGQ</sequence>
<feature type="transmembrane region" description="Helical" evidence="7">
    <location>
        <begin position="16"/>
        <end position="35"/>
    </location>
</feature>
<keyword evidence="6 7" id="KW-0012">Acyltransferase</keyword>
<feature type="compositionally biased region" description="Pro residues" evidence="8">
    <location>
        <begin position="151"/>
        <end position="160"/>
    </location>
</feature>
<protein>
    <recommendedName>
        <fullName evidence="7">Palmitoyltransferase</fullName>
        <ecNumber evidence="7">2.3.1.225</ecNumber>
    </recommendedName>
</protein>
<comment type="domain">
    <text evidence="7">The DHHC domain is required for palmitoyltransferase activity.</text>
</comment>
<reference evidence="10" key="1">
    <citation type="submission" date="2023-10" db="EMBL/GenBank/DDBJ databases">
        <authorList>
            <person name="Chen Y."/>
            <person name="Shah S."/>
            <person name="Dougan E. K."/>
            <person name="Thang M."/>
            <person name="Chan C."/>
        </authorList>
    </citation>
    <scope>NUCLEOTIDE SEQUENCE [LARGE SCALE GENOMIC DNA]</scope>
</reference>
<gene>
    <name evidence="10" type="ORF">PCOR1329_LOCUS78961</name>
</gene>
<evidence type="ECO:0000313" key="11">
    <source>
        <dbReference type="Proteomes" id="UP001189429"/>
    </source>
</evidence>
<feature type="transmembrane region" description="Helical" evidence="7">
    <location>
        <begin position="125"/>
        <end position="144"/>
    </location>
</feature>
<dbReference type="Pfam" id="PF01529">
    <property type="entry name" value="DHHC"/>
    <property type="match status" value="1"/>
</dbReference>
<comment type="similarity">
    <text evidence="7">Belongs to the DHHC palmitoyltransferase family.</text>
</comment>
<evidence type="ECO:0000256" key="4">
    <source>
        <dbReference type="ARBA" id="ARBA00022989"/>
    </source>
</evidence>
<evidence type="ECO:0000256" key="8">
    <source>
        <dbReference type="SAM" id="MobiDB-lite"/>
    </source>
</evidence>
<keyword evidence="3 7" id="KW-0812">Transmembrane</keyword>
<evidence type="ECO:0000256" key="7">
    <source>
        <dbReference type="RuleBase" id="RU079119"/>
    </source>
</evidence>
<comment type="subcellular location">
    <subcellularLocation>
        <location evidence="1">Membrane</location>
        <topology evidence="1">Multi-pass membrane protein</topology>
    </subcellularLocation>
</comment>
<comment type="catalytic activity">
    <reaction evidence="7">
        <text>L-cysteinyl-[protein] + hexadecanoyl-CoA = S-hexadecanoyl-L-cysteinyl-[protein] + CoA</text>
        <dbReference type="Rhea" id="RHEA:36683"/>
        <dbReference type="Rhea" id="RHEA-COMP:10131"/>
        <dbReference type="Rhea" id="RHEA-COMP:11032"/>
        <dbReference type="ChEBI" id="CHEBI:29950"/>
        <dbReference type="ChEBI" id="CHEBI:57287"/>
        <dbReference type="ChEBI" id="CHEBI:57379"/>
        <dbReference type="ChEBI" id="CHEBI:74151"/>
        <dbReference type="EC" id="2.3.1.225"/>
    </reaction>
</comment>
<keyword evidence="11" id="KW-1185">Reference proteome</keyword>
<feature type="domain" description="Palmitoyltransferase DHHC" evidence="9">
    <location>
        <begin position="80"/>
        <end position="141"/>
    </location>
</feature>
<organism evidence="10 11">
    <name type="scientific">Prorocentrum cordatum</name>
    <dbReference type="NCBI Taxonomy" id="2364126"/>
    <lineage>
        <taxon>Eukaryota</taxon>
        <taxon>Sar</taxon>
        <taxon>Alveolata</taxon>
        <taxon>Dinophyceae</taxon>
        <taxon>Prorocentrales</taxon>
        <taxon>Prorocentraceae</taxon>
        <taxon>Prorocentrum</taxon>
    </lineage>
</organism>
<dbReference type="PANTHER" id="PTHR12246">
    <property type="entry name" value="PALMITOYLTRANSFERASE ZDHHC16"/>
    <property type="match status" value="1"/>
</dbReference>
<evidence type="ECO:0000256" key="1">
    <source>
        <dbReference type="ARBA" id="ARBA00004141"/>
    </source>
</evidence>
<dbReference type="InterPro" id="IPR039859">
    <property type="entry name" value="PFA4/ZDH16/20/ERF2-like"/>
</dbReference>
<accession>A0ABN9XQS2</accession>
<feature type="region of interest" description="Disordered" evidence="8">
    <location>
        <begin position="149"/>
        <end position="183"/>
    </location>
</feature>
<dbReference type="InterPro" id="IPR001594">
    <property type="entry name" value="Palmitoyltrfase_DHHC"/>
</dbReference>
<evidence type="ECO:0000256" key="6">
    <source>
        <dbReference type="ARBA" id="ARBA00023315"/>
    </source>
</evidence>
<proteinExistence type="inferred from homology"/>
<evidence type="ECO:0000313" key="10">
    <source>
        <dbReference type="EMBL" id="CAK0902305.1"/>
    </source>
</evidence>
<dbReference type="Proteomes" id="UP001189429">
    <property type="component" value="Unassembled WGS sequence"/>
</dbReference>
<dbReference type="EMBL" id="CAUYUJ010021053">
    <property type="protein sequence ID" value="CAK0902305.1"/>
    <property type="molecule type" value="Genomic_DNA"/>
</dbReference>
<keyword evidence="5 7" id="KW-0472">Membrane</keyword>
<dbReference type="PROSITE" id="PS50216">
    <property type="entry name" value="DHHC"/>
    <property type="match status" value="1"/>
</dbReference>
<keyword evidence="4 7" id="KW-1133">Transmembrane helix</keyword>
<name>A0ABN9XQS2_9DINO</name>
<evidence type="ECO:0000259" key="9">
    <source>
        <dbReference type="Pfam" id="PF01529"/>
    </source>
</evidence>
<evidence type="ECO:0000256" key="3">
    <source>
        <dbReference type="ARBA" id="ARBA00022692"/>
    </source>
</evidence>
<evidence type="ECO:0000256" key="5">
    <source>
        <dbReference type="ARBA" id="ARBA00023136"/>
    </source>
</evidence>
<feature type="compositionally biased region" description="Basic residues" evidence="8">
    <location>
        <begin position="174"/>
        <end position="183"/>
    </location>
</feature>
<evidence type="ECO:0000256" key="2">
    <source>
        <dbReference type="ARBA" id="ARBA00022679"/>
    </source>
</evidence>
<dbReference type="EC" id="2.3.1.225" evidence="7"/>